<accession>A0A6L9LI98</accession>
<comment type="caution">
    <text evidence="1">The sequence shown here is derived from an EMBL/GenBank/DDBJ whole genome shotgun (WGS) entry which is preliminary data.</text>
</comment>
<dbReference type="AlphaFoldDB" id="A0A6L9LI98"/>
<reference evidence="1 2" key="1">
    <citation type="submission" date="2020-02" db="EMBL/GenBank/DDBJ databases">
        <title>Draft genome sequence of two Spirosoma agri KCTC 52727 and Spirosoma terrae KCTC 52035.</title>
        <authorList>
            <person name="Rojas J."/>
            <person name="Ambika Manirajan B."/>
            <person name="Suarez C."/>
            <person name="Ratering S."/>
            <person name="Schnell S."/>
        </authorList>
    </citation>
    <scope>NUCLEOTIDE SEQUENCE [LARGE SCALE GENOMIC DNA]</scope>
    <source>
        <strain evidence="1 2">KCTC 52035</strain>
    </source>
</reference>
<organism evidence="1 2">
    <name type="scientific">Spirosoma terrae</name>
    <dbReference type="NCBI Taxonomy" id="1968276"/>
    <lineage>
        <taxon>Bacteria</taxon>
        <taxon>Pseudomonadati</taxon>
        <taxon>Bacteroidota</taxon>
        <taxon>Cytophagia</taxon>
        <taxon>Cytophagales</taxon>
        <taxon>Cytophagaceae</taxon>
        <taxon>Spirosoma</taxon>
    </lineage>
</organism>
<keyword evidence="2" id="KW-1185">Reference proteome</keyword>
<dbReference type="Proteomes" id="UP000474175">
    <property type="component" value="Unassembled WGS sequence"/>
</dbReference>
<dbReference type="EMBL" id="JAAFZH010000023">
    <property type="protein sequence ID" value="NDU99102.1"/>
    <property type="molecule type" value="Genomic_DNA"/>
</dbReference>
<gene>
    <name evidence="1" type="ORF">GK108_29765</name>
</gene>
<evidence type="ECO:0000313" key="2">
    <source>
        <dbReference type="Proteomes" id="UP000474175"/>
    </source>
</evidence>
<proteinExistence type="predicted"/>
<sequence length="176" mass="20715">MQQLYLLLPEPNKEFECFVVNHMVSDYLISDGLGIAINADKEEPDWVFSYGDVVDFYLNSKFYSNNITNPFTGIVTDRMVNSNRVRIGNPSETYLPQDARNVIRNFLKSWGLDTKICLMLWIDKDNKLTLTFNILPKMFKKTDSESVNSFLHFLSWYFPRHYKLVCMEENELFQPI</sequence>
<evidence type="ECO:0000313" key="1">
    <source>
        <dbReference type="EMBL" id="NDU99102.1"/>
    </source>
</evidence>
<name>A0A6L9LI98_9BACT</name>
<protein>
    <submittedName>
        <fullName evidence="1">Uncharacterized protein</fullName>
    </submittedName>
</protein>
<dbReference type="RefSeq" id="WP_163955229.1">
    <property type="nucleotide sequence ID" value="NZ_JAAFZH010000023.1"/>
</dbReference>